<dbReference type="Proteomes" id="UP000298097">
    <property type="component" value="Unassembled WGS sequence"/>
</dbReference>
<evidence type="ECO:0000256" key="1">
    <source>
        <dbReference type="SAM" id="SignalP"/>
    </source>
</evidence>
<dbReference type="EMBL" id="RQEY01000005">
    <property type="protein sequence ID" value="TGK43927.1"/>
    <property type="molecule type" value="Genomic_DNA"/>
</dbReference>
<dbReference type="OrthoDB" id="9793251at2"/>
<organism evidence="3 4">
    <name type="scientific">Leptospira andrefontaineae</name>
    <dbReference type="NCBI Taxonomy" id="2484976"/>
    <lineage>
        <taxon>Bacteria</taxon>
        <taxon>Pseudomonadati</taxon>
        <taxon>Spirochaetota</taxon>
        <taxon>Spirochaetia</taxon>
        <taxon>Leptospirales</taxon>
        <taxon>Leptospiraceae</taxon>
        <taxon>Leptospira</taxon>
    </lineage>
</organism>
<name>A0A4R9HBH6_9LEPT</name>
<reference evidence="3" key="1">
    <citation type="journal article" date="2019" name="PLoS Negl. Trop. Dis.">
        <title>Revisiting the worldwide diversity of Leptospira species in the environment.</title>
        <authorList>
            <person name="Vincent A.T."/>
            <person name="Schiettekatte O."/>
            <person name="Bourhy P."/>
            <person name="Veyrier F.J."/>
            <person name="Picardeau M."/>
        </authorList>
    </citation>
    <scope>NUCLEOTIDE SEQUENCE [LARGE SCALE GENOMIC DNA]</scope>
    <source>
        <strain evidence="3">201800301</strain>
    </source>
</reference>
<evidence type="ECO:0000259" key="2">
    <source>
        <dbReference type="Pfam" id="PF07603"/>
    </source>
</evidence>
<dbReference type="InterPro" id="IPR011460">
    <property type="entry name" value="Lcl_C"/>
</dbReference>
<dbReference type="PANTHER" id="PTHR35812:SF1">
    <property type="entry name" value="LIPOPROTEIN"/>
    <property type="match status" value="1"/>
</dbReference>
<dbReference type="Pfam" id="PF07603">
    <property type="entry name" value="Lcl_C"/>
    <property type="match status" value="1"/>
</dbReference>
<sequence>MLRRYLVLFLFVLISFSSDLGAAPSRFTDNGDGTLTDKITNLIWQKCTAGVGSKDASTPPVSTCGAGNISGSDTNGAPSTFTWKEALAYCNGTGTVKPPALTGSFAGKTWRLPNIRELLSIVDRSVYNPSLDTSSFVIGTGSPDFFWSSTTSYNQLSAAWTVNFYYGYSYYNAQKVSAYYVRCVTQ</sequence>
<keyword evidence="4" id="KW-1185">Reference proteome</keyword>
<keyword evidence="1" id="KW-0732">Signal</keyword>
<gene>
    <name evidence="3" type="ORF">EHO65_02550</name>
</gene>
<evidence type="ECO:0000313" key="4">
    <source>
        <dbReference type="Proteomes" id="UP000298097"/>
    </source>
</evidence>
<proteinExistence type="predicted"/>
<comment type="caution">
    <text evidence="3">The sequence shown here is derived from an EMBL/GenBank/DDBJ whole genome shotgun (WGS) entry which is preliminary data.</text>
</comment>
<accession>A0A4R9HBH6</accession>
<feature type="signal peptide" evidence="1">
    <location>
        <begin position="1"/>
        <end position="22"/>
    </location>
</feature>
<feature type="chain" id="PRO_5020687564" evidence="1">
    <location>
        <begin position="23"/>
        <end position="186"/>
    </location>
</feature>
<evidence type="ECO:0000313" key="3">
    <source>
        <dbReference type="EMBL" id="TGK43927.1"/>
    </source>
</evidence>
<feature type="domain" description="Lcl C-terminal" evidence="2">
    <location>
        <begin position="33"/>
        <end position="184"/>
    </location>
</feature>
<dbReference type="AlphaFoldDB" id="A0A4R9HBH6"/>
<dbReference type="PANTHER" id="PTHR35812">
    <property type="entry name" value="LIPOPROTEIN"/>
    <property type="match status" value="1"/>
</dbReference>
<protein>
    <submittedName>
        <fullName evidence="3">DUF1566 domain-containing protein</fullName>
    </submittedName>
</protein>